<accession>A0A1R0ITJ1</accession>
<comment type="subcellular location">
    <subcellularLocation>
        <location evidence="7">Cell membrane</location>
    </subcellularLocation>
    <subcellularLocation>
        <location evidence="7">Bacterial flagellum basal body</location>
    </subcellularLocation>
</comment>
<evidence type="ECO:0000256" key="5">
    <source>
        <dbReference type="ARBA" id="ARBA00023143"/>
    </source>
</evidence>
<evidence type="ECO:0000256" key="6">
    <source>
        <dbReference type="ARBA" id="ARBA00037937"/>
    </source>
</evidence>
<keyword evidence="2 7" id="KW-0812">Transmembrane</keyword>
<keyword evidence="8" id="KW-0282">Flagellum</keyword>
<dbReference type="PANTHER" id="PTHR38766">
    <property type="entry name" value="FLAGELLAR PROTEIN FLIO"/>
    <property type="match status" value="1"/>
</dbReference>
<evidence type="ECO:0000313" key="8">
    <source>
        <dbReference type="EMBL" id="PSR28383.1"/>
    </source>
</evidence>
<keyword evidence="4 7" id="KW-0472">Membrane</keyword>
<dbReference type="InterPro" id="IPR022781">
    <property type="entry name" value="Flagellar_biosynth_FliO"/>
</dbReference>
<comment type="caution">
    <text evidence="8">The sequence shown here is derived from an EMBL/GenBank/DDBJ whole genome shotgun (WGS) entry which is preliminary data.</text>
</comment>
<dbReference type="EMBL" id="PXYX01000006">
    <property type="protein sequence ID" value="PSR28383.1"/>
    <property type="molecule type" value="Genomic_DNA"/>
</dbReference>
<dbReference type="NCBIfam" id="TIGR03500">
    <property type="entry name" value="FliO_TIGR"/>
    <property type="match status" value="1"/>
</dbReference>
<sequence length="134" mass="15099">MEIYIIPHEVRGIRALNSVAVFLNFLWAMALVVALAYFAARLLKKIGWGRVSQAHYLQQIDYLPLGPKRGIALVQIADKTVALGITEQNISLLMEVDEEVIARQAPAIIAMQETTLSQFAEDLWHKIRRNEGKS</sequence>
<evidence type="ECO:0000256" key="4">
    <source>
        <dbReference type="ARBA" id="ARBA00023136"/>
    </source>
</evidence>
<keyword evidence="8" id="KW-0966">Cell projection</keyword>
<evidence type="ECO:0000256" key="3">
    <source>
        <dbReference type="ARBA" id="ARBA00022989"/>
    </source>
</evidence>
<dbReference type="InterPro" id="IPR052205">
    <property type="entry name" value="FliO/MopB"/>
</dbReference>
<keyword evidence="5 7" id="KW-0975">Bacterial flagellum</keyword>
<organism evidence="8 9">
    <name type="scientific">Sulfobacillus thermosulfidooxidans</name>
    <dbReference type="NCBI Taxonomy" id="28034"/>
    <lineage>
        <taxon>Bacteria</taxon>
        <taxon>Bacillati</taxon>
        <taxon>Bacillota</taxon>
        <taxon>Clostridia</taxon>
        <taxon>Eubacteriales</taxon>
        <taxon>Clostridiales Family XVII. Incertae Sedis</taxon>
        <taxon>Sulfobacillus</taxon>
    </lineage>
</organism>
<evidence type="ECO:0000256" key="1">
    <source>
        <dbReference type="ARBA" id="ARBA00022475"/>
    </source>
</evidence>
<keyword evidence="1 7" id="KW-1003">Cell membrane</keyword>
<name>A0A1R0ITJ1_SULTH</name>
<keyword evidence="8" id="KW-0969">Cilium</keyword>
<comment type="similarity">
    <text evidence="6 7">Belongs to the FliO/MopB family.</text>
</comment>
<gene>
    <name evidence="8" type="primary">fliO</name>
    <name evidence="8" type="ORF">C7B47_04225</name>
</gene>
<protein>
    <recommendedName>
        <fullName evidence="7">Flagellar protein</fullName>
    </recommendedName>
</protein>
<evidence type="ECO:0000256" key="7">
    <source>
        <dbReference type="RuleBase" id="RU362064"/>
    </source>
</evidence>
<evidence type="ECO:0000256" key="2">
    <source>
        <dbReference type="ARBA" id="ARBA00022692"/>
    </source>
</evidence>
<dbReference type="Pfam" id="PF04347">
    <property type="entry name" value="FliO"/>
    <property type="match status" value="1"/>
</dbReference>
<reference evidence="8 9" key="1">
    <citation type="journal article" date="2014" name="BMC Genomics">
        <title>Comparison of environmental and isolate Sulfobacillus genomes reveals diverse carbon, sulfur, nitrogen, and hydrogen metabolisms.</title>
        <authorList>
            <person name="Justice N.B."/>
            <person name="Norman A."/>
            <person name="Brown C.T."/>
            <person name="Singh A."/>
            <person name="Thomas B.C."/>
            <person name="Banfield J.F."/>
        </authorList>
    </citation>
    <scope>NUCLEOTIDE SEQUENCE [LARGE SCALE GENOMIC DNA]</scope>
    <source>
        <strain evidence="8">AMDSBA5</strain>
    </source>
</reference>
<dbReference type="GO" id="GO:0009425">
    <property type="term" value="C:bacterial-type flagellum basal body"/>
    <property type="evidence" value="ECO:0007669"/>
    <property type="project" value="UniProtKB-SubCell"/>
</dbReference>
<dbReference type="GO" id="GO:0044781">
    <property type="term" value="P:bacterial-type flagellum organization"/>
    <property type="evidence" value="ECO:0007669"/>
    <property type="project" value="UniProtKB-UniRule"/>
</dbReference>
<keyword evidence="3 7" id="KW-1133">Transmembrane helix</keyword>
<dbReference type="AlphaFoldDB" id="A0A1R0ITJ1"/>
<evidence type="ECO:0000313" key="9">
    <source>
        <dbReference type="Proteomes" id="UP000242705"/>
    </source>
</evidence>
<proteinExistence type="inferred from homology"/>
<dbReference type="PANTHER" id="PTHR38766:SF1">
    <property type="entry name" value="FLAGELLAR PROTEIN FLIO"/>
    <property type="match status" value="1"/>
</dbReference>
<dbReference type="GO" id="GO:0005886">
    <property type="term" value="C:plasma membrane"/>
    <property type="evidence" value="ECO:0007669"/>
    <property type="project" value="UniProtKB-SubCell"/>
</dbReference>
<feature type="transmembrane region" description="Helical" evidence="7">
    <location>
        <begin position="20"/>
        <end position="40"/>
    </location>
</feature>
<dbReference type="Proteomes" id="UP000242705">
    <property type="component" value="Unassembled WGS sequence"/>
</dbReference>